<evidence type="ECO:0000256" key="2">
    <source>
        <dbReference type="ARBA" id="ARBA00022679"/>
    </source>
</evidence>
<feature type="binding site" evidence="9">
    <location>
        <begin position="91"/>
        <end position="93"/>
    </location>
    <ligand>
        <name>ATP</name>
        <dbReference type="ChEBI" id="CHEBI:30616"/>
    </ligand>
</feature>
<feature type="binding site" evidence="9">
    <location>
        <begin position="12"/>
        <end position="13"/>
    </location>
    <ligand>
        <name>ATP</name>
        <dbReference type="ChEBI" id="CHEBI:30616"/>
    </ligand>
</feature>
<evidence type="ECO:0000256" key="5">
    <source>
        <dbReference type="ARBA" id="ARBA00022840"/>
    </source>
</evidence>
<feature type="binding site" evidence="9">
    <location>
        <position position="12"/>
    </location>
    <ligand>
        <name>substrate</name>
    </ligand>
</feature>
<dbReference type="NCBIfam" id="TIGR00125">
    <property type="entry name" value="cyt_tran_rel"/>
    <property type="match status" value="1"/>
</dbReference>
<evidence type="ECO:0000313" key="11">
    <source>
        <dbReference type="EMBL" id="RAQ30274.1"/>
    </source>
</evidence>
<feature type="binding site" evidence="9">
    <location>
        <position position="20"/>
    </location>
    <ligand>
        <name>ATP</name>
        <dbReference type="ChEBI" id="CHEBI:30616"/>
    </ligand>
</feature>
<dbReference type="GO" id="GO:0004595">
    <property type="term" value="F:pantetheine-phosphate adenylyltransferase activity"/>
    <property type="evidence" value="ECO:0007669"/>
    <property type="project" value="UniProtKB-UniRule"/>
</dbReference>
<comment type="cofactor">
    <cofactor evidence="9">
        <name>Mg(2+)</name>
        <dbReference type="ChEBI" id="CHEBI:18420"/>
    </cofactor>
</comment>
<dbReference type="Pfam" id="PF01467">
    <property type="entry name" value="CTP_transf_like"/>
    <property type="match status" value="1"/>
</dbReference>
<feature type="binding site" evidence="9">
    <location>
        <position position="76"/>
    </location>
    <ligand>
        <name>substrate</name>
    </ligand>
</feature>
<dbReference type="PANTHER" id="PTHR21342:SF1">
    <property type="entry name" value="PHOSPHOPANTETHEINE ADENYLYLTRANSFERASE"/>
    <property type="match status" value="1"/>
</dbReference>
<dbReference type="AlphaFoldDB" id="A0A328UJW9"/>
<evidence type="ECO:0000256" key="4">
    <source>
        <dbReference type="ARBA" id="ARBA00022741"/>
    </source>
</evidence>
<feature type="binding site" evidence="9">
    <location>
        <position position="44"/>
    </location>
    <ligand>
        <name>substrate</name>
    </ligand>
</feature>
<keyword evidence="5 9" id="KW-0067">ATP-binding</keyword>
<comment type="catalytic activity">
    <reaction evidence="8 9">
        <text>(R)-4'-phosphopantetheine + ATP + H(+) = 3'-dephospho-CoA + diphosphate</text>
        <dbReference type="Rhea" id="RHEA:19801"/>
        <dbReference type="ChEBI" id="CHEBI:15378"/>
        <dbReference type="ChEBI" id="CHEBI:30616"/>
        <dbReference type="ChEBI" id="CHEBI:33019"/>
        <dbReference type="ChEBI" id="CHEBI:57328"/>
        <dbReference type="ChEBI" id="CHEBI:61723"/>
        <dbReference type="EC" id="2.7.7.3"/>
    </reaction>
</comment>
<keyword evidence="2 9" id="KW-0808">Transferase</keyword>
<name>A0A328UJW9_9FIRM</name>
<dbReference type="GO" id="GO:0015937">
    <property type="term" value="P:coenzyme A biosynthetic process"/>
    <property type="evidence" value="ECO:0007669"/>
    <property type="project" value="UniProtKB-UniRule"/>
</dbReference>
<comment type="caution">
    <text evidence="11">The sequence shown here is derived from an EMBL/GenBank/DDBJ whole genome shotgun (WGS) entry which is preliminary data.</text>
</comment>
<proteinExistence type="inferred from homology"/>
<dbReference type="CDD" id="cd02163">
    <property type="entry name" value="PPAT"/>
    <property type="match status" value="1"/>
</dbReference>
<gene>
    <name evidence="9" type="primary">coaD</name>
    <name evidence="11" type="ORF">DPQ25_01840</name>
</gene>
<evidence type="ECO:0000256" key="8">
    <source>
        <dbReference type="ARBA" id="ARBA00029346"/>
    </source>
</evidence>
<comment type="subunit">
    <text evidence="9">Homohexamer.</text>
</comment>
<evidence type="ECO:0000259" key="10">
    <source>
        <dbReference type="Pfam" id="PF01467"/>
    </source>
</evidence>
<dbReference type="EC" id="2.7.7.3" evidence="9"/>
<evidence type="ECO:0000256" key="3">
    <source>
        <dbReference type="ARBA" id="ARBA00022695"/>
    </source>
</evidence>
<dbReference type="PRINTS" id="PR01020">
    <property type="entry name" value="LPSBIOSNTHSS"/>
</dbReference>
<dbReference type="InterPro" id="IPR001980">
    <property type="entry name" value="PPAT"/>
</dbReference>
<dbReference type="Gene3D" id="3.40.50.620">
    <property type="entry name" value="HUPs"/>
    <property type="match status" value="1"/>
</dbReference>
<sequence length="167" mass="18700">MQSLKVAICPGSFDPVTLGHMDIINRARRIFDHVIVAVMLNPAKNTMFTVEERIELLRKCTVDMADVEVVGFEGLLADYAKIRDATAIVKGLRAVSDFEYEFQMALTNKKLNNELETVFLTTRAENMYLSSSIVKDIASFGGDISNFVPDCILADIKDRLYKGGRRS</sequence>
<evidence type="ECO:0000313" key="12">
    <source>
        <dbReference type="Proteomes" id="UP000249377"/>
    </source>
</evidence>
<dbReference type="InterPro" id="IPR014729">
    <property type="entry name" value="Rossmann-like_a/b/a_fold"/>
</dbReference>
<evidence type="ECO:0000256" key="6">
    <source>
        <dbReference type="ARBA" id="ARBA00022842"/>
    </source>
</evidence>
<dbReference type="Proteomes" id="UP000249377">
    <property type="component" value="Unassembled WGS sequence"/>
</dbReference>
<dbReference type="InterPro" id="IPR004821">
    <property type="entry name" value="Cyt_trans-like"/>
</dbReference>
<dbReference type="UniPathway" id="UPA00241">
    <property type="reaction ID" value="UER00355"/>
</dbReference>
<comment type="pathway">
    <text evidence="9">Cofactor biosynthesis; coenzyme A biosynthesis; CoA from (R)-pantothenate: step 4/5.</text>
</comment>
<feature type="site" description="Transition state stabilizer" evidence="9">
    <location>
        <position position="20"/>
    </location>
</feature>
<reference evidence="11 12" key="1">
    <citation type="submission" date="2018-06" db="EMBL/GenBank/DDBJ databases">
        <title>Noncontiguous genome sequence of Ruminococcaceae bacterium ASD2818.</title>
        <authorList>
            <person name="Chaplin A.V."/>
            <person name="Sokolova S.R."/>
            <person name="Kochetkova T.O."/>
            <person name="Goltsov A.Y."/>
            <person name="Trofimov D.Y."/>
            <person name="Efimov B.A."/>
        </authorList>
    </citation>
    <scope>NUCLEOTIDE SEQUENCE [LARGE SCALE GENOMIC DNA]</scope>
    <source>
        <strain evidence="11 12">ASD2818</strain>
    </source>
</reference>
<protein>
    <recommendedName>
        <fullName evidence="9">Phosphopantetheine adenylyltransferase</fullName>
        <ecNumber evidence="9">2.7.7.3</ecNumber>
    </recommendedName>
    <alternativeName>
        <fullName evidence="9">Dephospho-CoA pyrophosphorylase</fullName>
    </alternativeName>
    <alternativeName>
        <fullName evidence="9">Pantetheine-phosphate adenylyltransferase</fullName>
        <shortName evidence="9">PPAT</shortName>
    </alternativeName>
</protein>
<dbReference type="RefSeq" id="WP_112331471.1">
    <property type="nucleotide sequence ID" value="NZ_JADPHD010000001.1"/>
</dbReference>
<keyword evidence="6 9" id="KW-0460">Magnesium</keyword>
<keyword evidence="12" id="KW-1185">Reference proteome</keyword>
<organism evidence="11 12">
    <name type="scientific">Hydrogeniiclostridium mannosilyticum</name>
    <dbReference type="NCBI Taxonomy" id="2764322"/>
    <lineage>
        <taxon>Bacteria</taxon>
        <taxon>Bacillati</taxon>
        <taxon>Bacillota</taxon>
        <taxon>Clostridia</taxon>
        <taxon>Eubacteriales</taxon>
        <taxon>Acutalibacteraceae</taxon>
        <taxon>Hydrogeniiclostridium</taxon>
    </lineage>
</organism>
<keyword evidence="3 9" id="KW-0548">Nucleotidyltransferase</keyword>
<keyword evidence="4 9" id="KW-0547">Nucleotide-binding</keyword>
<evidence type="ECO:0000256" key="9">
    <source>
        <dbReference type="HAMAP-Rule" id="MF_00151"/>
    </source>
</evidence>
<feature type="domain" description="Cytidyltransferase-like" evidence="10">
    <location>
        <begin position="8"/>
        <end position="135"/>
    </location>
</feature>
<keyword evidence="1 9" id="KW-0963">Cytoplasm</keyword>
<comment type="similarity">
    <text evidence="9">Belongs to the bacterial CoaD family.</text>
</comment>
<dbReference type="EMBL" id="QLYR01000001">
    <property type="protein sequence ID" value="RAQ30274.1"/>
    <property type="molecule type" value="Genomic_DNA"/>
</dbReference>
<feature type="binding site" evidence="9">
    <location>
        <position position="90"/>
    </location>
    <ligand>
        <name>substrate</name>
    </ligand>
</feature>
<keyword evidence="7 9" id="KW-0173">Coenzyme A biosynthesis</keyword>
<dbReference type="GO" id="GO:0005737">
    <property type="term" value="C:cytoplasm"/>
    <property type="evidence" value="ECO:0007669"/>
    <property type="project" value="UniProtKB-SubCell"/>
</dbReference>
<dbReference type="NCBIfam" id="TIGR01510">
    <property type="entry name" value="coaD_prev_kdtB"/>
    <property type="match status" value="1"/>
</dbReference>
<comment type="function">
    <text evidence="9">Reversibly transfers an adenylyl group from ATP to 4'-phosphopantetheine, yielding dephospho-CoA (dPCoA) and pyrophosphate.</text>
</comment>
<evidence type="ECO:0000256" key="7">
    <source>
        <dbReference type="ARBA" id="ARBA00022993"/>
    </source>
</evidence>
<evidence type="ECO:0000256" key="1">
    <source>
        <dbReference type="ARBA" id="ARBA00022490"/>
    </source>
</evidence>
<accession>A0A328UJW9</accession>
<feature type="binding site" evidence="9">
    <location>
        <begin position="126"/>
        <end position="132"/>
    </location>
    <ligand>
        <name>ATP</name>
        <dbReference type="ChEBI" id="CHEBI:30616"/>
    </ligand>
</feature>
<dbReference type="SUPFAM" id="SSF52374">
    <property type="entry name" value="Nucleotidylyl transferase"/>
    <property type="match status" value="1"/>
</dbReference>
<dbReference type="PANTHER" id="PTHR21342">
    <property type="entry name" value="PHOSPHOPANTETHEINE ADENYLYLTRANSFERASE"/>
    <property type="match status" value="1"/>
</dbReference>
<dbReference type="HAMAP" id="MF_00151">
    <property type="entry name" value="PPAT_bact"/>
    <property type="match status" value="1"/>
</dbReference>
<feature type="binding site" evidence="9">
    <location>
        <position position="101"/>
    </location>
    <ligand>
        <name>ATP</name>
        <dbReference type="ChEBI" id="CHEBI:30616"/>
    </ligand>
</feature>
<dbReference type="GO" id="GO:0005524">
    <property type="term" value="F:ATP binding"/>
    <property type="evidence" value="ECO:0007669"/>
    <property type="project" value="UniProtKB-KW"/>
</dbReference>
<comment type="subcellular location">
    <subcellularLocation>
        <location evidence="9">Cytoplasm</location>
    </subcellularLocation>
</comment>